<dbReference type="PANTHER" id="PTHR42792">
    <property type="entry name" value="FLAGELLIN"/>
    <property type="match status" value="1"/>
</dbReference>
<dbReference type="InterPro" id="IPR001029">
    <property type="entry name" value="Flagellin_N"/>
</dbReference>
<reference evidence="7 8" key="1">
    <citation type="submission" date="2021-05" db="EMBL/GenBank/DDBJ databases">
        <title>Complete genome of the cytokinin-producing biocontrol strain Pseudomonas fluorescens G20-18.</title>
        <authorList>
            <person name="Nielsen T.K."/>
            <person name="Mekureyaw M.F."/>
            <person name="Hansen L.H."/>
            <person name="Nicolaisen M.H."/>
            <person name="Roitsch T.G."/>
            <person name="Hennessy R.C."/>
        </authorList>
    </citation>
    <scope>NUCLEOTIDE SEQUENCE [LARGE SCALE GENOMIC DNA]</scope>
    <source>
        <strain evidence="7 8">G20-18</strain>
    </source>
</reference>
<evidence type="ECO:0000256" key="1">
    <source>
        <dbReference type="ARBA" id="ARBA00004365"/>
    </source>
</evidence>
<evidence type="ECO:0000259" key="6">
    <source>
        <dbReference type="Pfam" id="PF00669"/>
    </source>
</evidence>
<keyword evidence="8" id="KW-1185">Reference proteome</keyword>
<proteinExistence type="inferred from homology"/>
<comment type="similarity">
    <text evidence="3">Belongs to the bacterial flagellin family.</text>
</comment>
<dbReference type="NCBIfam" id="TIGR02550">
    <property type="entry name" value="flagell_flgL"/>
    <property type="match status" value="1"/>
</dbReference>
<dbReference type="NCBIfam" id="NF009361">
    <property type="entry name" value="PRK12717.1"/>
    <property type="match status" value="1"/>
</dbReference>
<dbReference type="RefSeq" id="WP_214381482.1">
    <property type="nucleotide sequence ID" value="NZ_CP075566.1"/>
</dbReference>
<name>A0ABX8EZW5_9PSED</name>
<feature type="domain" description="Flagellin N-terminal" evidence="6">
    <location>
        <begin position="3"/>
        <end position="140"/>
    </location>
</feature>
<evidence type="ECO:0000256" key="4">
    <source>
        <dbReference type="ARBA" id="ARBA00022525"/>
    </source>
</evidence>
<evidence type="ECO:0000256" key="5">
    <source>
        <dbReference type="ARBA" id="ARBA00023143"/>
    </source>
</evidence>
<evidence type="ECO:0000313" key="8">
    <source>
        <dbReference type="Proteomes" id="UP000681155"/>
    </source>
</evidence>
<dbReference type="Gene3D" id="1.20.1330.10">
    <property type="entry name" value="f41 fragment of flagellin, N-terminal domain"/>
    <property type="match status" value="2"/>
</dbReference>
<evidence type="ECO:0000256" key="3">
    <source>
        <dbReference type="ARBA" id="ARBA00005709"/>
    </source>
</evidence>
<dbReference type="InterPro" id="IPR001492">
    <property type="entry name" value="Flagellin"/>
</dbReference>
<comment type="subcellular location">
    <subcellularLocation>
        <location evidence="1">Bacterial flagellum</location>
    </subcellularLocation>
    <subcellularLocation>
        <location evidence="2">Secreted</location>
    </subcellularLocation>
</comment>
<organism evidence="7 8">
    <name type="scientific">Pseudomonas hormoni</name>
    <dbReference type="NCBI Taxonomy" id="3093767"/>
    <lineage>
        <taxon>Bacteria</taxon>
        <taxon>Pseudomonadati</taxon>
        <taxon>Pseudomonadota</taxon>
        <taxon>Gammaproteobacteria</taxon>
        <taxon>Pseudomonadales</taxon>
        <taxon>Pseudomonadaceae</taxon>
        <taxon>Pseudomonas</taxon>
    </lineage>
</organism>
<keyword evidence="7" id="KW-0969">Cilium</keyword>
<keyword evidence="4" id="KW-0964">Secreted</keyword>
<keyword evidence="5" id="KW-0975">Bacterial flagellum</keyword>
<dbReference type="EMBL" id="CP075566">
    <property type="protein sequence ID" value="QVW24855.1"/>
    <property type="molecule type" value="Genomic_DNA"/>
</dbReference>
<dbReference type="PANTHER" id="PTHR42792:SF1">
    <property type="entry name" value="FLAGELLAR HOOK-ASSOCIATED PROTEIN 3"/>
    <property type="match status" value="1"/>
</dbReference>
<dbReference type="Pfam" id="PF00669">
    <property type="entry name" value="Flagellin_N"/>
    <property type="match status" value="1"/>
</dbReference>
<sequence length="532" mass="55393">MRISTAQFYESSAANYQKNFANVVKSSEEASSLVRVNTAADDPVGASRLLQLGQQASMLDQFSNNMTTIKATLGQTEAVMTSIGNVLQRAKELALGAGNAGYTDADRQANASELGQIEEQLLSLMNTKDENGKYIFAGSKGDTVPFTRNTDGTYSYNGDQVTLDLPIGDTQSMATNSTGWAVFQQAINTSRTQTGMTSPTPAVDGGRVVLSNGQVNSDVTYNAKFRGGEPYTVNFLSPTQLEIRDSLGNDVTSEASGNGVFSSTGGAGTQTINFRGVDLKLNINMKSGDVPATVFPAPPSPNAYSFTLAAKPDSFNASRAPGNVSTDVVTNTAITSSAAYHASFPEGGAILKFTSPTAFELYAAPLTANSKPVSNGVLAGNVATASGVAFTLSGAPTMSAGDQFSVVVNTHQTQNVLDTVSQLKTALSTPTNNNPLAIQKLNEAVGSGVGNLASGIDQLTSGISSVGGRGASLTTQTEINQSLVLANTQTQGSIRDSDPATVMTRLTLQQTMLQASQLAFSKIAQLGLFNKV</sequence>
<dbReference type="Proteomes" id="UP000681155">
    <property type="component" value="Chromosome"/>
</dbReference>
<accession>A0ABX8EZW5</accession>
<gene>
    <name evidence="7" type="ORF">KJF94_04530</name>
</gene>
<protein>
    <submittedName>
        <fullName evidence="7">Flagellar hook-associated protein 3</fullName>
    </submittedName>
</protein>
<keyword evidence="7" id="KW-0282">Flagellum</keyword>
<evidence type="ECO:0000256" key="2">
    <source>
        <dbReference type="ARBA" id="ARBA00004613"/>
    </source>
</evidence>
<dbReference type="SUPFAM" id="SSF64518">
    <property type="entry name" value="Phase 1 flagellin"/>
    <property type="match status" value="1"/>
</dbReference>
<keyword evidence="7" id="KW-0966">Cell projection</keyword>
<dbReference type="InterPro" id="IPR013384">
    <property type="entry name" value="Flagell_FlgL"/>
</dbReference>
<evidence type="ECO:0000313" key="7">
    <source>
        <dbReference type="EMBL" id="QVW24855.1"/>
    </source>
</evidence>